<sequence length="124" mass="14359">MNLNKKQQNKALPTELLVDIFKALNTTLNETKLNIDSTTIEIIKQLEKYSKNLLISSKILNIIAGKAFNKRKKQTKQKLDDEKAIDKLSDFFLSIDLKTMVEKLMEEFVGDEPLDPEDFDYFCL</sequence>
<evidence type="ECO:0000313" key="1">
    <source>
        <dbReference type="Proteomes" id="UP000095281"/>
    </source>
</evidence>
<organism evidence="1 2">
    <name type="scientific">Meloidogyne hapla</name>
    <name type="common">Root-knot nematode worm</name>
    <dbReference type="NCBI Taxonomy" id="6305"/>
    <lineage>
        <taxon>Eukaryota</taxon>
        <taxon>Metazoa</taxon>
        <taxon>Ecdysozoa</taxon>
        <taxon>Nematoda</taxon>
        <taxon>Chromadorea</taxon>
        <taxon>Rhabditida</taxon>
        <taxon>Tylenchina</taxon>
        <taxon>Tylenchomorpha</taxon>
        <taxon>Tylenchoidea</taxon>
        <taxon>Meloidogynidae</taxon>
        <taxon>Meloidogyninae</taxon>
        <taxon>Meloidogyne</taxon>
    </lineage>
</organism>
<protein>
    <submittedName>
        <fullName evidence="2">Uncharacterized protein</fullName>
    </submittedName>
</protein>
<dbReference type="Proteomes" id="UP000095281">
    <property type="component" value="Unplaced"/>
</dbReference>
<evidence type="ECO:0000313" key="2">
    <source>
        <dbReference type="WBParaSite" id="MhA1_Contig783.frz3.gene9"/>
    </source>
</evidence>
<keyword evidence="1" id="KW-1185">Reference proteome</keyword>
<dbReference type="WBParaSite" id="MhA1_Contig783.frz3.gene9">
    <property type="protein sequence ID" value="MhA1_Contig783.frz3.gene9"/>
    <property type="gene ID" value="MhA1_Contig783.frz3.gene9"/>
</dbReference>
<accession>A0A1I8BZT4</accession>
<dbReference type="AlphaFoldDB" id="A0A1I8BZT4"/>
<proteinExistence type="predicted"/>
<name>A0A1I8BZT4_MELHA</name>
<reference evidence="2" key="1">
    <citation type="submission" date="2016-11" db="UniProtKB">
        <authorList>
            <consortium name="WormBaseParasite"/>
        </authorList>
    </citation>
    <scope>IDENTIFICATION</scope>
</reference>